<sequence>MNPLRPPRLSLAGLALATVALVTALTPSAEAAPVYPVADPDPFYAAPADLAASAPGDVLRTRTVPRSPWPGTTVWQLLFRSTDSGGAPIAAVTTLISPGAGPRPLLSYQPFVNSLGLQCAPSHTLFTGALQEARALELLLARGWAVTVPDHLGPAGAYGAARLGGQITLDGIRAVRRFAPAGLHDSPVGLAGYSGGAMSTGFAAALAPEYAPELPIVGVAQGGLPVDPGELAARVGDNPNPLFGLGFAVAVGLQREYPDRLPLDDLLTPAGLALRDRIADACTDDIISAGAGHHTSEYLTTTTLAADTGIAGVLHDNALEAFPGTPRAPIYQWHGADDQVPLDRVRATVARYCAAGTPVRLDVIPGADHGAAILPGTLRAVAYLADRFDCRPAPVDC</sequence>
<dbReference type="InterPro" id="IPR029058">
    <property type="entry name" value="AB_hydrolase_fold"/>
</dbReference>
<dbReference type="Proteomes" id="UP000431401">
    <property type="component" value="Unassembled WGS sequence"/>
</dbReference>
<comment type="caution">
    <text evidence="2">The sequence shown here is derived from an EMBL/GenBank/DDBJ whole genome shotgun (WGS) entry which is preliminary data.</text>
</comment>
<protein>
    <submittedName>
        <fullName evidence="2">Putative inactive lipase</fullName>
    </submittedName>
</protein>
<feature type="signal peptide" evidence="1">
    <location>
        <begin position="1"/>
        <end position="31"/>
    </location>
</feature>
<gene>
    <name evidence="2" type="ORF">NRB56_23470</name>
</gene>
<dbReference type="GO" id="GO:0004806">
    <property type="term" value="F:triacylglycerol lipase activity"/>
    <property type="evidence" value="ECO:0007669"/>
    <property type="project" value="InterPro"/>
</dbReference>
<dbReference type="InterPro" id="IPR005152">
    <property type="entry name" value="Lipase_secreted"/>
</dbReference>
<dbReference type="PANTHER" id="PTHR34853">
    <property type="match status" value="1"/>
</dbReference>
<dbReference type="PANTHER" id="PTHR34853:SF1">
    <property type="entry name" value="LIPASE 5"/>
    <property type="match status" value="1"/>
</dbReference>
<name>A0A7K0DPM9_9NOCA</name>
<accession>A0A7K0DPM9</accession>
<evidence type="ECO:0000256" key="1">
    <source>
        <dbReference type="SAM" id="SignalP"/>
    </source>
</evidence>
<keyword evidence="3" id="KW-1185">Reference proteome</keyword>
<proteinExistence type="predicted"/>
<evidence type="ECO:0000313" key="2">
    <source>
        <dbReference type="EMBL" id="MQY26774.1"/>
    </source>
</evidence>
<organism evidence="2 3">
    <name type="scientific">Nocardia aurantia</name>
    <dbReference type="NCBI Taxonomy" id="2585199"/>
    <lineage>
        <taxon>Bacteria</taxon>
        <taxon>Bacillati</taxon>
        <taxon>Actinomycetota</taxon>
        <taxon>Actinomycetes</taxon>
        <taxon>Mycobacteriales</taxon>
        <taxon>Nocardiaceae</taxon>
        <taxon>Nocardia</taxon>
    </lineage>
</organism>
<dbReference type="SUPFAM" id="SSF53474">
    <property type="entry name" value="alpha/beta-Hydrolases"/>
    <property type="match status" value="1"/>
</dbReference>
<feature type="chain" id="PRO_5029613499" evidence="1">
    <location>
        <begin position="32"/>
        <end position="397"/>
    </location>
</feature>
<dbReference type="Gene3D" id="3.40.50.1820">
    <property type="entry name" value="alpha/beta hydrolase"/>
    <property type="match status" value="1"/>
</dbReference>
<dbReference type="AlphaFoldDB" id="A0A7K0DPM9"/>
<evidence type="ECO:0000313" key="3">
    <source>
        <dbReference type="Proteomes" id="UP000431401"/>
    </source>
</evidence>
<keyword evidence="1" id="KW-0732">Signal</keyword>
<dbReference type="Pfam" id="PF03583">
    <property type="entry name" value="LIP"/>
    <property type="match status" value="1"/>
</dbReference>
<dbReference type="Gene3D" id="1.10.260.130">
    <property type="match status" value="1"/>
</dbReference>
<dbReference type="EMBL" id="WEGI01000004">
    <property type="protein sequence ID" value="MQY26774.1"/>
    <property type="molecule type" value="Genomic_DNA"/>
</dbReference>
<reference evidence="2 3" key="1">
    <citation type="submission" date="2019-10" db="EMBL/GenBank/DDBJ databases">
        <title>Nocardia macrotermitis sp. nov. and Nocardia aurantia sp. nov., isolated from the gut of fungus growing-termite Macrotermes natalensis.</title>
        <authorList>
            <person name="Benndorf R."/>
            <person name="Schwitalla J."/>
            <person name="Martin K."/>
            <person name="De Beer W."/>
            <person name="Kaster A.-K."/>
            <person name="Vollmers J."/>
            <person name="Poulsen M."/>
            <person name="Beemelmanns C."/>
        </authorList>
    </citation>
    <scope>NUCLEOTIDE SEQUENCE [LARGE SCALE GENOMIC DNA]</scope>
    <source>
        <strain evidence="2 3">RB56</strain>
    </source>
</reference>
<dbReference type="PIRSF" id="PIRSF029171">
    <property type="entry name" value="Esterase_LipA"/>
    <property type="match status" value="1"/>
</dbReference>
<dbReference type="GO" id="GO:0016042">
    <property type="term" value="P:lipid catabolic process"/>
    <property type="evidence" value="ECO:0007669"/>
    <property type="project" value="InterPro"/>
</dbReference>